<dbReference type="AlphaFoldDB" id="A0A1W1CY78"/>
<reference evidence="1" key="1">
    <citation type="submission" date="2016-10" db="EMBL/GenBank/DDBJ databases">
        <authorList>
            <person name="de Groot N.N."/>
        </authorList>
    </citation>
    <scope>NUCLEOTIDE SEQUENCE</scope>
</reference>
<proteinExistence type="predicted"/>
<organism evidence="1">
    <name type="scientific">hydrothermal vent metagenome</name>
    <dbReference type="NCBI Taxonomy" id="652676"/>
    <lineage>
        <taxon>unclassified sequences</taxon>
        <taxon>metagenomes</taxon>
        <taxon>ecological metagenomes</taxon>
    </lineage>
</organism>
<gene>
    <name evidence="1" type="ORF">MNB_SM-5-1475</name>
</gene>
<evidence type="ECO:0000313" key="1">
    <source>
        <dbReference type="EMBL" id="SFV70764.1"/>
    </source>
</evidence>
<accession>A0A1W1CY78</accession>
<dbReference type="EMBL" id="FPHH01000157">
    <property type="protein sequence ID" value="SFV70764.1"/>
    <property type="molecule type" value="Genomic_DNA"/>
</dbReference>
<name>A0A1W1CY78_9ZZZZ</name>
<protein>
    <submittedName>
        <fullName evidence="1">Uncharacterized protein</fullName>
    </submittedName>
</protein>
<sequence>MTTLYQFDKDHYRFGYVSLHIYHEYYDHKLNIDQLLER</sequence>